<comment type="caution">
    <text evidence="2">The sequence shown here is derived from an EMBL/GenBank/DDBJ whole genome shotgun (WGS) entry which is preliminary data.</text>
</comment>
<protein>
    <submittedName>
        <fullName evidence="2">Uncharacterized protein</fullName>
    </submittedName>
</protein>
<feature type="non-terminal residue" evidence="2">
    <location>
        <position position="105"/>
    </location>
</feature>
<keyword evidence="3" id="KW-1185">Reference proteome</keyword>
<name>A0AAN8QIA3_9TELE</name>
<dbReference type="Proteomes" id="UP001356427">
    <property type="component" value="Unassembled WGS sequence"/>
</dbReference>
<accession>A0AAN8QIA3</accession>
<evidence type="ECO:0000256" key="1">
    <source>
        <dbReference type="SAM" id="Coils"/>
    </source>
</evidence>
<gene>
    <name evidence="2" type="ORF">J4Q44_G00394680</name>
</gene>
<sequence length="105" mass="11517">MGPRQGNAINLRGPQTGYLTHAAAGAFVVKLETLSNQVTGEERNFQKTDKDKELETLRNEIAVLRGENAMAKMLQSAVEALERDKSQLQGCVTSLEQRLMGQQAS</sequence>
<dbReference type="EMBL" id="JAGTTL010003973">
    <property type="protein sequence ID" value="KAK6267452.1"/>
    <property type="molecule type" value="Genomic_DNA"/>
</dbReference>
<feature type="coiled-coil region" evidence="1">
    <location>
        <begin position="47"/>
        <end position="98"/>
    </location>
</feature>
<reference evidence="2 3" key="1">
    <citation type="submission" date="2021-04" db="EMBL/GenBank/DDBJ databases">
        <authorList>
            <person name="De Guttry C."/>
            <person name="Zahm M."/>
            <person name="Klopp C."/>
            <person name="Cabau C."/>
            <person name="Louis A."/>
            <person name="Berthelot C."/>
            <person name="Parey E."/>
            <person name="Roest Crollius H."/>
            <person name="Montfort J."/>
            <person name="Robinson-Rechavi M."/>
            <person name="Bucao C."/>
            <person name="Bouchez O."/>
            <person name="Gislard M."/>
            <person name="Lluch J."/>
            <person name="Milhes M."/>
            <person name="Lampietro C."/>
            <person name="Lopez Roques C."/>
            <person name="Donnadieu C."/>
            <person name="Braasch I."/>
            <person name="Desvignes T."/>
            <person name="Postlethwait J."/>
            <person name="Bobe J."/>
            <person name="Wedekind C."/>
            <person name="Guiguen Y."/>
        </authorList>
    </citation>
    <scope>NUCLEOTIDE SEQUENCE [LARGE SCALE GENOMIC DNA]</scope>
    <source>
        <strain evidence="2">Cs_M1</strain>
        <tissue evidence="2">Blood</tissue>
    </source>
</reference>
<evidence type="ECO:0000313" key="2">
    <source>
        <dbReference type="EMBL" id="KAK6267452.1"/>
    </source>
</evidence>
<organism evidence="2 3">
    <name type="scientific">Coregonus suidteri</name>
    <dbReference type="NCBI Taxonomy" id="861788"/>
    <lineage>
        <taxon>Eukaryota</taxon>
        <taxon>Metazoa</taxon>
        <taxon>Chordata</taxon>
        <taxon>Craniata</taxon>
        <taxon>Vertebrata</taxon>
        <taxon>Euteleostomi</taxon>
        <taxon>Actinopterygii</taxon>
        <taxon>Neopterygii</taxon>
        <taxon>Teleostei</taxon>
        <taxon>Protacanthopterygii</taxon>
        <taxon>Salmoniformes</taxon>
        <taxon>Salmonidae</taxon>
        <taxon>Coregoninae</taxon>
        <taxon>Coregonus</taxon>
    </lineage>
</organism>
<evidence type="ECO:0000313" key="3">
    <source>
        <dbReference type="Proteomes" id="UP001356427"/>
    </source>
</evidence>
<dbReference type="AlphaFoldDB" id="A0AAN8QIA3"/>
<proteinExistence type="predicted"/>
<keyword evidence="1" id="KW-0175">Coiled coil</keyword>